<dbReference type="SUPFAM" id="SSF48264">
    <property type="entry name" value="Cytochrome P450"/>
    <property type="match status" value="1"/>
</dbReference>
<evidence type="ECO:0000313" key="6">
    <source>
        <dbReference type="EMBL" id="RMJ13302.1"/>
    </source>
</evidence>
<dbReference type="CDD" id="cd11061">
    <property type="entry name" value="CYP67-like"/>
    <property type="match status" value="1"/>
</dbReference>
<feature type="binding site" description="axial binding residue" evidence="4">
    <location>
        <position position="507"/>
    </location>
    <ligand>
        <name>heme</name>
        <dbReference type="ChEBI" id="CHEBI:30413"/>
    </ligand>
    <ligandPart>
        <name>Fe</name>
        <dbReference type="ChEBI" id="CHEBI:18248"/>
    </ligandPart>
</feature>
<keyword evidence="3 4" id="KW-0408">Iron</keyword>
<dbReference type="InterPro" id="IPR036396">
    <property type="entry name" value="Cyt_P450_sf"/>
</dbReference>
<evidence type="ECO:0000256" key="1">
    <source>
        <dbReference type="ARBA" id="ARBA00022617"/>
    </source>
</evidence>
<keyword evidence="7" id="KW-1185">Reference proteome</keyword>
<dbReference type="GO" id="GO:0004497">
    <property type="term" value="F:monooxygenase activity"/>
    <property type="evidence" value="ECO:0007669"/>
    <property type="project" value="InterPro"/>
</dbReference>
<proteinExistence type="predicted"/>
<dbReference type="STRING" id="2010991.A0A3M2S7V8"/>
<keyword evidence="5" id="KW-0812">Transmembrane</keyword>
<sequence length="564" mass="63491">MSFDMATLIYSALDSAPLIAAEVSFLLGIVAHLAIRPFEIDSQAWAIVFAYLGVIATLLFTYIQWCRFTIIGAILRTALVSNAFNVGLASSILIYRAFFHRLHRFPGPFPAKLSRFYAMKNAAKAFKANEEVQKLHEIYGDFVRVGPREISITRESAISIIYEPPNQCVRSTWYSQVSDDVRKISLHTTRDLTAHKLRKRAWMRGLGFRALAIYEEKIASKVEILMSRIAEKQGTPIDMTLYTAFFGFDVMGQVGFSKDFNMLDSGHKHPAIQALHDNMVAVGVLSTVPWLMSMLGKIPGATGSYARFADWCARELQAKRDIENKNKETLKDRDPRDVISWLLRAEDENDRSAPPGEGAFQEDSRLMIVAGSDTTAVALTNALFFLTKYPTCYRKLQEAVQAQFPEGATGWTYEKAKSIPYLDQVIRETLRLKPSAPGGLSRLTPPEGLQIDEIFIPGDTIVSVPAYTIQRDERYWENALEFKPERWENLNPEKVAWIPFSRGQYSCPGKNLALMILRMVLSRIALEYNLALRPGDDGEAFDKGAKDTFTLSVPELPIIFTAIN</sequence>
<accession>A0A3M2S7V8</accession>
<dbReference type="InterPro" id="IPR001128">
    <property type="entry name" value="Cyt_P450"/>
</dbReference>
<dbReference type="PANTHER" id="PTHR24305:SF78">
    <property type="entry name" value="P450, PUTATIVE (EUROFUNG)-RELATED"/>
    <property type="match status" value="1"/>
</dbReference>
<dbReference type="Pfam" id="PF00067">
    <property type="entry name" value="p450"/>
    <property type="match status" value="1"/>
</dbReference>
<dbReference type="GO" id="GO:0005506">
    <property type="term" value="F:iron ion binding"/>
    <property type="evidence" value="ECO:0007669"/>
    <property type="project" value="InterPro"/>
</dbReference>
<keyword evidence="5" id="KW-0472">Membrane</keyword>
<comment type="caution">
    <text evidence="6">The sequence shown here is derived from an EMBL/GenBank/DDBJ whole genome shotgun (WGS) entry which is preliminary data.</text>
</comment>
<keyword evidence="2 4" id="KW-0479">Metal-binding</keyword>
<dbReference type="Gene3D" id="1.10.630.10">
    <property type="entry name" value="Cytochrome P450"/>
    <property type="match status" value="1"/>
</dbReference>
<dbReference type="PRINTS" id="PR00385">
    <property type="entry name" value="P450"/>
</dbReference>
<protein>
    <submittedName>
        <fullName evidence="6">Uncharacterized protein</fullName>
    </submittedName>
</protein>
<evidence type="ECO:0000256" key="4">
    <source>
        <dbReference type="PIRSR" id="PIRSR602401-1"/>
    </source>
</evidence>
<name>A0A3M2S7V8_9HYPO</name>
<dbReference type="OrthoDB" id="6692864at2759"/>
<reference evidence="6 7" key="1">
    <citation type="submission" date="2017-06" db="EMBL/GenBank/DDBJ databases">
        <title>Comparative genomic analysis of Ambrosia Fusariam Clade fungi.</title>
        <authorList>
            <person name="Stajich J.E."/>
            <person name="Carrillo J."/>
            <person name="Kijimoto T."/>
            <person name="Eskalen A."/>
            <person name="O'Donnell K."/>
            <person name="Kasson M."/>
        </authorList>
    </citation>
    <scope>NUCLEOTIDE SEQUENCE [LARGE SCALE GENOMIC DNA]</scope>
    <source>
        <strain evidence="6">UCR3666</strain>
    </source>
</reference>
<dbReference type="GO" id="GO:0016705">
    <property type="term" value="F:oxidoreductase activity, acting on paired donors, with incorporation or reduction of molecular oxygen"/>
    <property type="evidence" value="ECO:0007669"/>
    <property type="project" value="InterPro"/>
</dbReference>
<evidence type="ECO:0000256" key="5">
    <source>
        <dbReference type="SAM" id="Phobius"/>
    </source>
</evidence>
<comment type="cofactor">
    <cofactor evidence="4">
        <name>heme</name>
        <dbReference type="ChEBI" id="CHEBI:30413"/>
    </cofactor>
</comment>
<dbReference type="InterPro" id="IPR050121">
    <property type="entry name" value="Cytochrome_P450_monoxygenase"/>
</dbReference>
<dbReference type="AlphaFoldDB" id="A0A3M2S7V8"/>
<dbReference type="PANTHER" id="PTHR24305">
    <property type="entry name" value="CYTOCHROME P450"/>
    <property type="match status" value="1"/>
</dbReference>
<dbReference type="EMBL" id="NKUJ01000111">
    <property type="protein sequence ID" value="RMJ13302.1"/>
    <property type="molecule type" value="Genomic_DNA"/>
</dbReference>
<evidence type="ECO:0000256" key="3">
    <source>
        <dbReference type="ARBA" id="ARBA00023004"/>
    </source>
</evidence>
<dbReference type="PRINTS" id="PR00463">
    <property type="entry name" value="EP450I"/>
</dbReference>
<dbReference type="Proteomes" id="UP000277212">
    <property type="component" value="Unassembled WGS sequence"/>
</dbReference>
<dbReference type="InterPro" id="IPR002401">
    <property type="entry name" value="Cyt_P450_E_grp-I"/>
</dbReference>
<dbReference type="GO" id="GO:0020037">
    <property type="term" value="F:heme binding"/>
    <property type="evidence" value="ECO:0007669"/>
    <property type="project" value="InterPro"/>
</dbReference>
<feature type="transmembrane region" description="Helical" evidence="5">
    <location>
        <begin position="77"/>
        <end position="98"/>
    </location>
</feature>
<evidence type="ECO:0000256" key="2">
    <source>
        <dbReference type="ARBA" id="ARBA00022723"/>
    </source>
</evidence>
<evidence type="ECO:0000313" key="7">
    <source>
        <dbReference type="Proteomes" id="UP000277212"/>
    </source>
</evidence>
<keyword evidence="1 4" id="KW-0349">Heme</keyword>
<organism evidence="6 7">
    <name type="scientific">Fusarium kuroshium</name>
    <dbReference type="NCBI Taxonomy" id="2010991"/>
    <lineage>
        <taxon>Eukaryota</taxon>
        <taxon>Fungi</taxon>
        <taxon>Dikarya</taxon>
        <taxon>Ascomycota</taxon>
        <taxon>Pezizomycotina</taxon>
        <taxon>Sordariomycetes</taxon>
        <taxon>Hypocreomycetidae</taxon>
        <taxon>Hypocreales</taxon>
        <taxon>Nectriaceae</taxon>
        <taxon>Fusarium</taxon>
        <taxon>Fusarium solani species complex</taxon>
    </lineage>
</organism>
<feature type="transmembrane region" description="Helical" evidence="5">
    <location>
        <begin position="44"/>
        <end position="65"/>
    </location>
</feature>
<gene>
    <name evidence="6" type="ORF">CDV36_007039</name>
</gene>
<keyword evidence="5" id="KW-1133">Transmembrane helix</keyword>